<dbReference type="InterPro" id="IPR043502">
    <property type="entry name" value="DNA/RNA_pol_sf"/>
</dbReference>
<dbReference type="AlphaFoldDB" id="A0A1S4DGV8"/>
<sequence length="217" mass="24574">MVSRHGIKVDLKKIETVQSRPIPSAAIKIKSLLGLVGYYCRFIDGFSSIAALLTKSTQTGNLFRLFNECEKSFQKLKIALTIAPLLVSPSRSVSFIVYYDALWVGIGCANPEEDPQNFIEEMHKTLRVMPVTEIQGVELVAYRLKGVAYSWFELWKDSHEERIPPARWSEVADAFIDHFLPTETRVAHAAEFENLKQGKLIKVLPLRFKNNVASSVF</sequence>
<evidence type="ECO:0000313" key="2">
    <source>
        <dbReference type="RefSeq" id="XP_016512717.1"/>
    </source>
</evidence>
<dbReference type="InterPro" id="IPR043128">
    <property type="entry name" value="Rev_trsase/Diguanyl_cyclase"/>
</dbReference>
<accession>A0A1S4DGV8</accession>
<reference evidence="2" key="1">
    <citation type="submission" date="2025-08" db="UniProtKB">
        <authorList>
            <consortium name="RefSeq"/>
        </authorList>
    </citation>
    <scope>IDENTIFICATION</scope>
</reference>
<gene>
    <name evidence="2" type="primary">LOC107829763</name>
</gene>
<organism evidence="2">
    <name type="scientific">Nicotiana tabacum</name>
    <name type="common">Common tobacco</name>
    <dbReference type="NCBI Taxonomy" id="4097"/>
    <lineage>
        <taxon>Eukaryota</taxon>
        <taxon>Viridiplantae</taxon>
        <taxon>Streptophyta</taxon>
        <taxon>Embryophyta</taxon>
        <taxon>Tracheophyta</taxon>
        <taxon>Spermatophyta</taxon>
        <taxon>Magnoliopsida</taxon>
        <taxon>eudicotyledons</taxon>
        <taxon>Gunneridae</taxon>
        <taxon>Pentapetalae</taxon>
        <taxon>asterids</taxon>
        <taxon>lamiids</taxon>
        <taxon>Solanales</taxon>
        <taxon>Solanaceae</taxon>
        <taxon>Nicotianoideae</taxon>
        <taxon>Nicotianeae</taxon>
        <taxon>Nicotiana</taxon>
    </lineage>
</organism>
<feature type="domain" description="Retrotransposon gag" evidence="1">
    <location>
        <begin position="139"/>
        <end position="199"/>
    </location>
</feature>
<dbReference type="OrthoDB" id="10550153at2759"/>
<dbReference type="PANTHER" id="PTHR37984:SF5">
    <property type="entry name" value="PROTEIN NYNRIN-LIKE"/>
    <property type="match status" value="1"/>
</dbReference>
<dbReference type="KEGG" id="nta:107829763"/>
<proteinExistence type="predicted"/>
<dbReference type="PANTHER" id="PTHR37984">
    <property type="entry name" value="PROTEIN CBG26694"/>
    <property type="match status" value="1"/>
</dbReference>
<dbReference type="InterPro" id="IPR005162">
    <property type="entry name" value="Retrotrans_gag_dom"/>
</dbReference>
<dbReference type="SUPFAM" id="SSF56672">
    <property type="entry name" value="DNA/RNA polymerases"/>
    <property type="match status" value="1"/>
</dbReference>
<dbReference type="PaxDb" id="4097-A0A1S4DGV8"/>
<dbReference type="RefSeq" id="XP_016512717.1">
    <property type="nucleotide sequence ID" value="XM_016657231.1"/>
</dbReference>
<dbReference type="InterPro" id="IPR050951">
    <property type="entry name" value="Retrovirus_Pol_polyprotein"/>
</dbReference>
<name>A0A1S4DGV8_TOBAC</name>
<dbReference type="Pfam" id="PF03732">
    <property type="entry name" value="Retrotrans_gag"/>
    <property type="match status" value="1"/>
</dbReference>
<protein>
    <recommendedName>
        <fullName evidence="1">Retrotransposon gag domain-containing protein</fullName>
    </recommendedName>
</protein>
<dbReference type="Gene3D" id="3.30.70.270">
    <property type="match status" value="1"/>
</dbReference>
<dbReference type="STRING" id="4097.A0A1S4DGV8"/>
<evidence type="ECO:0000259" key="1">
    <source>
        <dbReference type="Pfam" id="PF03732"/>
    </source>
</evidence>